<dbReference type="Proteomes" id="UP000652761">
    <property type="component" value="Unassembled WGS sequence"/>
</dbReference>
<proteinExistence type="predicted"/>
<organism evidence="1 2">
    <name type="scientific">Colocasia esculenta</name>
    <name type="common">Wild taro</name>
    <name type="synonym">Arum esculentum</name>
    <dbReference type="NCBI Taxonomy" id="4460"/>
    <lineage>
        <taxon>Eukaryota</taxon>
        <taxon>Viridiplantae</taxon>
        <taxon>Streptophyta</taxon>
        <taxon>Embryophyta</taxon>
        <taxon>Tracheophyta</taxon>
        <taxon>Spermatophyta</taxon>
        <taxon>Magnoliopsida</taxon>
        <taxon>Liliopsida</taxon>
        <taxon>Araceae</taxon>
        <taxon>Aroideae</taxon>
        <taxon>Colocasieae</taxon>
        <taxon>Colocasia</taxon>
    </lineage>
</organism>
<evidence type="ECO:0000313" key="2">
    <source>
        <dbReference type="Proteomes" id="UP000652761"/>
    </source>
</evidence>
<protein>
    <submittedName>
        <fullName evidence="1">Uncharacterized protein</fullName>
    </submittedName>
</protein>
<dbReference type="EMBL" id="NMUH01003103">
    <property type="protein sequence ID" value="MQM03831.1"/>
    <property type="molecule type" value="Genomic_DNA"/>
</dbReference>
<evidence type="ECO:0000313" key="1">
    <source>
        <dbReference type="EMBL" id="MQM03831.1"/>
    </source>
</evidence>
<gene>
    <name evidence="1" type="ORF">Taro_036613</name>
</gene>
<accession>A0A843WDW3</accession>
<name>A0A843WDW3_COLES</name>
<reference evidence="1" key="1">
    <citation type="submission" date="2017-07" db="EMBL/GenBank/DDBJ databases">
        <title>Taro Niue Genome Assembly and Annotation.</title>
        <authorList>
            <person name="Atibalentja N."/>
            <person name="Keating K."/>
            <person name="Fields C.J."/>
        </authorList>
    </citation>
    <scope>NUCLEOTIDE SEQUENCE</scope>
    <source>
        <strain evidence="1">Niue_2</strain>
        <tissue evidence="1">Leaf</tissue>
    </source>
</reference>
<sequence length="80" mass="8863">MYYRSLVSQVTTLHTTTGLDWSDERPGVIAMDRPQYPRAALSYFAEIPLEPVACSHDPAENLPADSPAACLYHDLLGRIS</sequence>
<dbReference type="AlphaFoldDB" id="A0A843WDW3"/>
<comment type="caution">
    <text evidence="1">The sequence shown here is derived from an EMBL/GenBank/DDBJ whole genome shotgun (WGS) entry which is preliminary data.</text>
</comment>
<keyword evidence="2" id="KW-1185">Reference proteome</keyword>